<evidence type="ECO:0000313" key="2">
    <source>
        <dbReference type="EMBL" id="SIT27490.1"/>
    </source>
</evidence>
<dbReference type="EMBL" id="FTOR01000007">
    <property type="protein sequence ID" value="SIT27490.1"/>
    <property type="molecule type" value="Genomic_DNA"/>
</dbReference>
<keyword evidence="3" id="KW-1185">Reference proteome</keyword>
<sequence>MHQPIAAPAAKPSVAPVIESKVIQKCGCEHKSAEGGECDSCKKKKEGQIQRAATDERTQPEIPGIVQEVLQSKGEPLDTSIRHFMEPRFGHDFSRVRVHADTRAGQSAQAINALAYTSGEHIVFAPGRYQGGDSAGRQLIAHELTHTIQQQRMQHTGPLRIDDAHSAYEQQAHQTAAQVATGGNRQVTGAIAPVATAQISRADPGAVGYTMRLGNAARSGIRFFPNNVTDTVVGPVTIQGGLLNGAASRLNVIVAEGMSIRRIAREILPLWLTATPFTPPGAASPLPLDRITDEELAQALLVYNEYYLPVPAMTNWRAGVRLPLPVEIDDTTHIGTLHPLQIRALAGGFTAAMQPALDMPAAANAAQPAATVQANAAAFLASHADALSRGIHLNALALTNAVAAQPLITEVFRQLGASGFDVALEFANNMVLPEARLLAAQRDGAVIIRVIQQALALMPATPTTAQQEGVTRAGNLFGGAGTATAPPDAARTLPEKTITIDTLRMFGATADPANHVAFANAIYSQCNVRVVHGVNATATQAQTNALIGDTDLATSMDASSTTPEATRLFRTGSAMFGLNARYRAFFVHTFSGIDGGRAYSTTGGPGTSILLRNKAVVQDIADAATLAHELGHIIMHQENHDAIGLMSPSPTGFIRQPSLTNAQCTTFYNNA</sequence>
<dbReference type="RefSeq" id="WP_076380854.1">
    <property type="nucleotide sequence ID" value="NZ_AP017422.1"/>
</dbReference>
<dbReference type="Proteomes" id="UP000186917">
    <property type="component" value="Unassembled WGS sequence"/>
</dbReference>
<accession>A0A173MGP2</accession>
<dbReference type="AlphaFoldDB" id="A0A173MGP2"/>
<dbReference type="STRING" id="477680.SAMN05421788_107249"/>
<dbReference type="KEGG" id="fln:FLA_2607"/>
<name>A0A173MGP2_9BACT</name>
<reference evidence="3" key="1">
    <citation type="submission" date="2017-01" db="EMBL/GenBank/DDBJ databases">
        <authorList>
            <person name="Varghese N."/>
            <person name="Submissions S."/>
        </authorList>
    </citation>
    <scope>NUCLEOTIDE SEQUENCE [LARGE SCALE GENOMIC DNA]</scope>
    <source>
        <strain evidence="3">DSM 21054</strain>
    </source>
</reference>
<proteinExistence type="predicted"/>
<organism evidence="2 3">
    <name type="scientific">Filimonas lacunae</name>
    <dbReference type="NCBI Taxonomy" id="477680"/>
    <lineage>
        <taxon>Bacteria</taxon>
        <taxon>Pseudomonadati</taxon>
        <taxon>Bacteroidota</taxon>
        <taxon>Chitinophagia</taxon>
        <taxon>Chitinophagales</taxon>
        <taxon>Chitinophagaceae</taxon>
        <taxon>Filimonas</taxon>
    </lineage>
</organism>
<protein>
    <recommendedName>
        <fullName evidence="1">eCIS core domain-containing protein</fullName>
    </recommendedName>
</protein>
<gene>
    <name evidence="2" type="ORF">SAMN05421788_107249</name>
</gene>
<evidence type="ECO:0000313" key="3">
    <source>
        <dbReference type="Proteomes" id="UP000186917"/>
    </source>
</evidence>
<dbReference type="OrthoDB" id="4317910at2"/>
<dbReference type="Pfam" id="PF13699">
    <property type="entry name" value="eCIS_core"/>
    <property type="match status" value="1"/>
</dbReference>
<feature type="domain" description="eCIS core" evidence="1">
    <location>
        <begin position="76"/>
        <end position="152"/>
    </location>
</feature>
<dbReference type="InterPro" id="IPR025295">
    <property type="entry name" value="eCIS_core_dom"/>
</dbReference>
<evidence type="ECO:0000259" key="1">
    <source>
        <dbReference type="Pfam" id="PF13699"/>
    </source>
</evidence>